<proteinExistence type="predicted"/>
<keyword evidence="3" id="KW-1185">Reference proteome</keyword>
<feature type="region of interest" description="Disordered" evidence="1">
    <location>
        <begin position="1"/>
        <end position="27"/>
    </location>
</feature>
<reference evidence="2 3" key="1">
    <citation type="journal article" date="2020" name="ISME J.">
        <title>Uncovering the hidden diversity of litter-decomposition mechanisms in mushroom-forming fungi.</title>
        <authorList>
            <person name="Floudas D."/>
            <person name="Bentzer J."/>
            <person name="Ahren D."/>
            <person name="Johansson T."/>
            <person name="Persson P."/>
            <person name="Tunlid A."/>
        </authorList>
    </citation>
    <scope>NUCLEOTIDE SEQUENCE [LARGE SCALE GENOMIC DNA]</scope>
    <source>
        <strain evidence="2 3">CBS 661.87</strain>
    </source>
</reference>
<dbReference type="OrthoDB" id="2964597at2759"/>
<feature type="compositionally biased region" description="Polar residues" evidence="1">
    <location>
        <begin position="155"/>
        <end position="164"/>
    </location>
</feature>
<dbReference type="Proteomes" id="UP000565441">
    <property type="component" value="Unassembled WGS sequence"/>
</dbReference>
<name>A0A8H5GW32_9AGAR</name>
<feature type="compositionally biased region" description="Basic and acidic residues" evidence="1">
    <location>
        <begin position="1"/>
        <end position="13"/>
    </location>
</feature>
<evidence type="ECO:0000313" key="3">
    <source>
        <dbReference type="Proteomes" id="UP000565441"/>
    </source>
</evidence>
<protein>
    <submittedName>
        <fullName evidence="2">Uncharacterized protein</fullName>
    </submittedName>
</protein>
<evidence type="ECO:0000256" key="1">
    <source>
        <dbReference type="SAM" id="MobiDB-lite"/>
    </source>
</evidence>
<evidence type="ECO:0000313" key="2">
    <source>
        <dbReference type="EMBL" id="KAF5372047.1"/>
    </source>
</evidence>
<dbReference type="EMBL" id="JAACJP010000044">
    <property type="protein sequence ID" value="KAF5372047.1"/>
    <property type="molecule type" value="Genomic_DNA"/>
</dbReference>
<organism evidence="2 3">
    <name type="scientific">Tricholomella constricta</name>
    <dbReference type="NCBI Taxonomy" id="117010"/>
    <lineage>
        <taxon>Eukaryota</taxon>
        <taxon>Fungi</taxon>
        <taxon>Dikarya</taxon>
        <taxon>Basidiomycota</taxon>
        <taxon>Agaricomycotina</taxon>
        <taxon>Agaricomycetes</taxon>
        <taxon>Agaricomycetidae</taxon>
        <taxon>Agaricales</taxon>
        <taxon>Tricholomatineae</taxon>
        <taxon>Lyophyllaceae</taxon>
        <taxon>Tricholomella</taxon>
    </lineage>
</organism>
<dbReference type="AlphaFoldDB" id="A0A8H5GW32"/>
<comment type="caution">
    <text evidence="2">The sequence shown here is derived from an EMBL/GenBank/DDBJ whole genome shotgun (WGS) entry which is preliminary data.</text>
</comment>
<feature type="region of interest" description="Disordered" evidence="1">
    <location>
        <begin position="155"/>
        <end position="197"/>
    </location>
</feature>
<gene>
    <name evidence="2" type="ORF">D9615_008074</name>
</gene>
<accession>A0A8H5GW32</accession>
<sequence length="475" mass="54637">MNHDVDDPEKGVDLEQDGGRTTSRGQKSHILTRIRNFNTLAISSIGSAFSGPLSAMSSYVLQESPGNSALTNYNCDVWDYACDLEAGCPTSYDQTQHHEIYHTVGTSTPTQTRSNSPLQSSRLQDVKRIFNNFARSRHADSHVLMDAAAYSSIQNSSKTSQKHTNPAPLYAPSASPWDEPSGTPPLTPDSFEDLALPSPAIPGDYDYEYDDEDDAVEWNRSYSHSLEIKEGKKPERASASIRFSMIQWSDLTPAMQCYDALIEDASGPNSDTIFEADLDTAQNRPPVAIIDDRDEWYGLEYTLELSCRERLPSDTKSAGEHSRSRESWAAIHQGSIHPFFEDEDYYQWKNWHRYLDRQDERRKHRRGWEFKARSKDLAWFYEDEMKTRDVMYWQKEVYGVVTRDVKERLNALAEHRPDPYSPPKKHNLGWYLKRSRSVACLRELRPLPVLKYKVRAHEYDDTPPNEFSFNEYFAN</sequence>